<evidence type="ECO:0000313" key="3">
    <source>
        <dbReference type="Proteomes" id="UP001418222"/>
    </source>
</evidence>
<organism evidence="2 3">
    <name type="scientific">Platanthera zijinensis</name>
    <dbReference type="NCBI Taxonomy" id="2320716"/>
    <lineage>
        <taxon>Eukaryota</taxon>
        <taxon>Viridiplantae</taxon>
        <taxon>Streptophyta</taxon>
        <taxon>Embryophyta</taxon>
        <taxon>Tracheophyta</taxon>
        <taxon>Spermatophyta</taxon>
        <taxon>Magnoliopsida</taxon>
        <taxon>Liliopsida</taxon>
        <taxon>Asparagales</taxon>
        <taxon>Orchidaceae</taxon>
        <taxon>Orchidoideae</taxon>
        <taxon>Orchideae</taxon>
        <taxon>Orchidinae</taxon>
        <taxon>Platanthera</taxon>
    </lineage>
</organism>
<dbReference type="Proteomes" id="UP001418222">
    <property type="component" value="Unassembled WGS sequence"/>
</dbReference>
<accession>A0AAP0BKA9</accession>
<keyword evidence="3" id="KW-1185">Reference proteome</keyword>
<dbReference type="InterPro" id="IPR025452">
    <property type="entry name" value="DUF4218"/>
</dbReference>
<dbReference type="Pfam" id="PF02992">
    <property type="entry name" value="Transposase_21"/>
    <property type="match status" value="1"/>
</dbReference>
<dbReference type="EMBL" id="JBBWWQ010000008">
    <property type="protein sequence ID" value="KAK8941193.1"/>
    <property type="molecule type" value="Genomic_DNA"/>
</dbReference>
<name>A0AAP0BKA9_9ASPA</name>
<dbReference type="AlphaFoldDB" id="A0AAP0BKA9"/>
<reference evidence="2 3" key="1">
    <citation type="journal article" date="2022" name="Nat. Plants">
        <title>Genomes of leafy and leafless Platanthera orchids illuminate the evolution of mycoheterotrophy.</title>
        <authorList>
            <person name="Li M.H."/>
            <person name="Liu K.W."/>
            <person name="Li Z."/>
            <person name="Lu H.C."/>
            <person name="Ye Q.L."/>
            <person name="Zhang D."/>
            <person name="Wang J.Y."/>
            <person name="Li Y.F."/>
            <person name="Zhong Z.M."/>
            <person name="Liu X."/>
            <person name="Yu X."/>
            <person name="Liu D.K."/>
            <person name="Tu X.D."/>
            <person name="Liu B."/>
            <person name="Hao Y."/>
            <person name="Liao X.Y."/>
            <person name="Jiang Y.T."/>
            <person name="Sun W.H."/>
            <person name="Chen J."/>
            <person name="Chen Y.Q."/>
            <person name="Ai Y."/>
            <person name="Zhai J.W."/>
            <person name="Wu S.S."/>
            <person name="Zhou Z."/>
            <person name="Hsiao Y.Y."/>
            <person name="Wu W.L."/>
            <person name="Chen Y.Y."/>
            <person name="Lin Y.F."/>
            <person name="Hsu J.L."/>
            <person name="Li C.Y."/>
            <person name="Wang Z.W."/>
            <person name="Zhao X."/>
            <person name="Zhong W.Y."/>
            <person name="Ma X.K."/>
            <person name="Ma L."/>
            <person name="Huang J."/>
            <person name="Chen G.Z."/>
            <person name="Huang M.Z."/>
            <person name="Huang L."/>
            <person name="Peng D.H."/>
            <person name="Luo Y.B."/>
            <person name="Zou S.Q."/>
            <person name="Chen S.P."/>
            <person name="Lan S."/>
            <person name="Tsai W.C."/>
            <person name="Van de Peer Y."/>
            <person name="Liu Z.J."/>
        </authorList>
    </citation>
    <scope>NUCLEOTIDE SEQUENCE [LARGE SCALE GENOMIC DNA]</scope>
    <source>
        <strain evidence="2">Lor287</strain>
    </source>
</reference>
<dbReference type="InterPro" id="IPR004242">
    <property type="entry name" value="Transposase_21"/>
</dbReference>
<evidence type="ECO:0000259" key="1">
    <source>
        <dbReference type="Pfam" id="PF13960"/>
    </source>
</evidence>
<evidence type="ECO:0000313" key="2">
    <source>
        <dbReference type="EMBL" id="KAK8941193.1"/>
    </source>
</evidence>
<dbReference type="PANTHER" id="PTHR10775">
    <property type="entry name" value="OS08G0208400 PROTEIN"/>
    <property type="match status" value="1"/>
</dbReference>
<dbReference type="Pfam" id="PF13960">
    <property type="entry name" value="DUF4218"/>
    <property type="match status" value="1"/>
</dbReference>
<dbReference type="PANTHER" id="PTHR10775:SF185">
    <property type="entry name" value="OS08G0208400 PROTEIN"/>
    <property type="match status" value="1"/>
</dbReference>
<sequence length="428" mass="50380">MSTSYSMWPVVLIPYNMPLYKGMKDEFLMMSLLIPGPRAPGKDIDVYLRPLIEELKELWNGVETYDTYTKETFKMHAALMWTINDFPALSNLFGWTTQGYGACPTCLYDTDSKRIRSKICYMGHRRYLHNDHPYRRSKLFDGKSETRTKPREWSGAQLHADLTKLEHNFDKFGKHPSKRKRKRNNEEGNWVKRSIFFELPYWHKLLIQHNIDVMHVEKNICDSVLGTLMNIDGKNKDTEKAREDLRDLNIRKELHLIRNESTIIKPQACYNLSSDEKKRFCNFLKNVKFPDGYASNISRCVKDGKIYGLKSHDCHVLLQRLIPIGIRGFLRADVVEALYELGDFFKILCSKTLKVEHIEKLESNIPIILCKLERIFPPAFFDVMIHLAIHLPKEAKITGPVHSRWMYPIERYLFFMHLYFIILHSINE</sequence>
<gene>
    <name evidence="2" type="ORF">KSP39_PZI010595</name>
</gene>
<proteinExistence type="predicted"/>
<comment type="caution">
    <text evidence="2">The sequence shown here is derived from an EMBL/GenBank/DDBJ whole genome shotgun (WGS) entry which is preliminary data.</text>
</comment>
<feature type="domain" description="DUF4218" evidence="1">
    <location>
        <begin position="348"/>
        <end position="419"/>
    </location>
</feature>
<protein>
    <recommendedName>
        <fullName evidence="1">DUF4218 domain-containing protein</fullName>
    </recommendedName>
</protein>